<organism evidence="2 3">
    <name type="scientific">Pleuronectes platessa</name>
    <name type="common">European plaice</name>
    <dbReference type="NCBI Taxonomy" id="8262"/>
    <lineage>
        <taxon>Eukaryota</taxon>
        <taxon>Metazoa</taxon>
        <taxon>Chordata</taxon>
        <taxon>Craniata</taxon>
        <taxon>Vertebrata</taxon>
        <taxon>Euteleostomi</taxon>
        <taxon>Actinopterygii</taxon>
        <taxon>Neopterygii</taxon>
        <taxon>Teleostei</taxon>
        <taxon>Neoteleostei</taxon>
        <taxon>Acanthomorphata</taxon>
        <taxon>Carangaria</taxon>
        <taxon>Pleuronectiformes</taxon>
        <taxon>Pleuronectoidei</taxon>
        <taxon>Pleuronectidae</taxon>
        <taxon>Pleuronectes</taxon>
    </lineage>
</organism>
<evidence type="ECO:0000313" key="3">
    <source>
        <dbReference type="Proteomes" id="UP001153269"/>
    </source>
</evidence>
<accession>A0A9N7YXJ5</accession>
<feature type="compositionally biased region" description="Polar residues" evidence="1">
    <location>
        <begin position="215"/>
        <end position="226"/>
    </location>
</feature>
<dbReference type="AlphaFoldDB" id="A0A9N7YXJ5"/>
<sequence>MVSCVGPSHRETPYHGQRPSLEELSNQVELRGLVGSWKNAGRPVSTQRPSSLECTNITEKLYERQEPGINDAVYEVLYKLREQRRRDKQKEELQSLCVSLDRTSLNEQNEQDKLTEKGQWLRVTPASGSPTLRNHDTVKTGPPPVQIGQYCGVSSLRVFFLLQGMAPGRISNQRVKDPPASRQASMCDGDTTRLSTDDHELKASSVRPIGESLAPPSTTRSRQASAAKNPPQLFQEPSERKRLPTAPSRVNPPSPHPGSSKNRNASHLCLVRWP</sequence>
<dbReference type="Proteomes" id="UP001153269">
    <property type="component" value="Unassembled WGS sequence"/>
</dbReference>
<proteinExistence type="predicted"/>
<name>A0A9N7YXJ5_PLEPL</name>
<dbReference type="EMBL" id="CADEAL010002792">
    <property type="protein sequence ID" value="CAB1442202.1"/>
    <property type="molecule type" value="Genomic_DNA"/>
</dbReference>
<feature type="region of interest" description="Disordered" evidence="1">
    <location>
        <begin position="1"/>
        <end position="22"/>
    </location>
</feature>
<protein>
    <submittedName>
        <fullName evidence="2">Uncharacterized protein</fullName>
    </submittedName>
</protein>
<keyword evidence="3" id="KW-1185">Reference proteome</keyword>
<evidence type="ECO:0000313" key="2">
    <source>
        <dbReference type="EMBL" id="CAB1442202.1"/>
    </source>
</evidence>
<reference evidence="2" key="1">
    <citation type="submission" date="2020-03" db="EMBL/GenBank/DDBJ databases">
        <authorList>
            <person name="Weist P."/>
        </authorList>
    </citation>
    <scope>NUCLEOTIDE SEQUENCE</scope>
</reference>
<gene>
    <name evidence="2" type="ORF">PLEPLA_LOCUS29889</name>
</gene>
<comment type="caution">
    <text evidence="2">The sequence shown here is derived from an EMBL/GenBank/DDBJ whole genome shotgun (WGS) entry which is preliminary data.</text>
</comment>
<evidence type="ECO:0000256" key="1">
    <source>
        <dbReference type="SAM" id="MobiDB-lite"/>
    </source>
</evidence>
<feature type="region of interest" description="Disordered" evidence="1">
    <location>
        <begin position="170"/>
        <end position="274"/>
    </location>
</feature>